<gene>
    <name evidence="2" type="ORF">AOX59_17725</name>
</gene>
<dbReference type="STRING" id="1472767.AOX59_17725"/>
<proteinExistence type="predicted"/>
<dbReference type="EMBL" id="CP013862">
    <property type="protein sequence ID" value="ALX50255.1"/>
    <property type="molecule type" value="Genomic_DNA"/>
</dbReference>
<evidence type="ECO:0000256" key="1">
    <source>
        <dbReference type="SAM" id="SignalP"/>
    </source>
</evidence>
<dbReference type="KEGG" id="lao:AOX59_17725"/>
<reference evidence="2 3" key="1">
    <citation type="submission" date="2016-01" db="EMBL/GenBank/DDBJ databases">
        <title>Complete genome sequence of strain Lentibacillus amyloliquefaciens LAM0015T isolated from saline sediment.</title>
        <authorList>
            <person name="Wang J.-L."/>
            <person name="He M.-X."/>
        </authorList>
    </citation>
    <scope>NUCLEOTIDE SEQUENCE [LARGE SCALE GENOMIC DNA]</scope>
    <source>
        <strain evidence="2 3">LAM0015</strain>
    </source>
</reference>
<keyword evidence="3" id="KW-1185">Reference proteome</keyword>
<feature type="signal peptide" evidence="1">
    <location>
        <begin position="1"/>
        <end position="23"/>
    </location>
</feature>
<protein>
    <recommendedName>
        <fullName evidence="4">Ig-like domain-containing protein</fullName>
    </recommendedName>
</protein>
<sequence>MKGLILKSTLMVAMISLIPILTAVEAKPVEEGTEAHNWQEYSTHYEIIEAGSHEYTYWKNFIERTRTCDISHKMKSVVYYCDVHGHTDSEIYLDETIHSHEHD</sequence>
<keyword evidence="1" id="KW-0732">Signal</keyword>
<evidence type="ECO:0000313" key="3">
    <source>
        <dbReference type="Proteomes" id="UP000050331"/>
    </source>
</evidence>
<accession>A0A0U3WK98</accession>
<dbReference type="Proteomes" id="UP000050331">
    <property type="component" value="Chromosome"/>
</dbReference>
<evidence type="ECO:0000313" key="2">
    <source>
        <dbReference type="EMBL" id="ALX50255.1"/>
    </source>
</evidence>
<name>A0A0U3WK98_9BACI</name>
<organism evidence="2 3">
    <name type="scientific">Lentibacillus amyloliquefaciens</name>
    <dbReference type="NCBI Taxonomy" id="1472767"/>
    <lineage>
        <taxon>Bacteria</taxon>
        <taxon>Bacillati</taxon>
        <taxon>Bacillota</taxon>
        <taxon>Bacilli</taxon>
        <taxon>Bacillales</taxon>
        <taxon>Bacillaceae</taxon>
        <taxon>Lentibacillus</taxon>
    </lineage>
</organism>
<dbReference type="RefSeq" id="WP_068447572.1">
    <property type="nucleotide sequence ID" value="NZ_CP013862.1"/>
</dbReference>
<dbReference type="AlphaFoldDB" id="A0A0U3WK98"/>
<feature type="chain" id="PRO_5039427835" description="Ig-like domain-containing protein" evidence="1">
    <location>
        <begin position="24"/>
        <end position="103"/>
    </location>
</feature>
<dbReference type="OrthoDB" id="2970612at2"/>
<evidence type="ECO:0008006" key="4">
    <source>
        <dbReference type="Google" id="ProtNLM"/>
    </source>
</evidence>